<sequence>MKANEASCPNYVRLLAILRKYAIETSDITEKKNFYHSFKLWTNSKYAELSEEDRKSIMEEDGSICYNTTLSATSGTGKRSNKWSFITIRIALAIYSRSPAAYDALKSSNVLQLPSKSTLQAYTGVFIHDPGANNQSITDQVSQFIVPNEERKKAGLMDSKIAGTLIFYEVKARVNVPPVLERTIQRLTSNTVKQMVILDEAFKAHPNARWWVKERSLPQDITFITNALQSANEVYYKKLTESYTDSVLMSLAWNVGELSQLNQEGGKLLGEVSVVKQKLD</sequence>
<dbReference type="OrthoDB" id="5979814at2759"/>
<accession>A0A1X7U450</accession>
<protein>
    <submittedName>
        <fullName evidence="1">Uncharacterized protein</fullName>
    </submittedName>
</protein>
<proteinExistence type="predicted"/>
<dbReference type="AlphaFoldDB" id="A0A1X7U450"/>
<reference evidence="1" key="1">
    <citation type="submission" date="2017-05" db="UniProtKB">
        <authorList>
            <consortium name="EnsemblMetazoa"/>
        </authorList>
    </citation>
    <scope>IDENTIFICATION</scope>
</reference>
<dbReference type="InParanoid" id="A0A1X7U450"/>
<evidence type="ECO:0000313" key="1">
    <source>
        <dbReference type="EnsemblMetazoa" id="Aqu2.1.22443_001"/>
    </source>
</evidence>
<dbReference type="EnsemblMetazoa" id="Aqu2.1.22443_001">
    <property type="protein sequence ID" value="Aqu2.1.22443_001"/>
    <property type="gene ID" value="Aqu2.1.22443"/>
</dbReference>
<organism evidence="1">
    <name type="scientific">Amphimedon queenslandica</name>
    <name type="common">Sponge</name>
    <dbReference type="NCBI Taxonomy" id="400682"/>
    <lineage>
        <taxon>Eukaryota</taxon>
        <taxon>Metazoa</taxon>
        <taxon>Porifera</taxon>
        <taxon>Demospongiae</taxon>
        <taxon>Heteroscleromorpha</taxon>
        <taxon>Haplosclerida</taxon>
        <taxon>Niphatidae</taxon>
        <taxon>Amphimedon</taxon>
    </lineage>
</organism>
<name>A0A1X7U450_AMPQE</name>